<organism evidence="1 2">
    <name type="scientific">SAR324 cluster bacterium</name>
    <dbReference type="NCBI Taxonomy" id="2024889"/>
    <lineage>
        <taxon>Bacteria</taxon>
        <taxon>Deltaproteobacteria</taxon>
        <taxon>SAR324 cluster</taxon>
    </lineage>
</organism>
<comment type="caution">
    <text evidence="1">The sequence shown here is derived from an EMBL/GenBank/DDBJ whole genome shotgun (WGS) entry which is preliminary data.</text>
</comment>
<proteinExistence type="predicted"/>
<evidence type="ECO:0000313" key="2">
    <source>
        <dbReference type="Proteomes" id="UP000524246"/>
    </source>
</evidence>
<evidence type="ECO:0000313" key="1">
    <source>
        <dbReference type="EMBL" id="NMC62525.1"/>
    </source>
</evidence>
<dbReference type="Proteomes" id="UP000524246">
    <property type="component" value="Unassembled WGS sequence"/>
</dbReference>
<dbReference type="AlphaFoldDB" id="A0A7X9FQM8"/>
<protein>
    <submittedName>
        <fullName evidence="1">Uncharacterized protein</fullName>
    </submittedName>
</protein>
<accession>A0A7X9FQM8</accession>
<dbReference type="EMBL" id="JAAZON010000214">
    <property type="protein sequence ID" value="NMC62525.1"/>
    <property type="molecule type" value="Genomic_DNA"/>
</dbReference>
<name>A0A7X9FQM8_9DELT</name>
<gene>
    <name evidence="1" type="ORF">GYA55_05085</name>
</gene>
<reference evidence="1 2" key="1">
    <citation type="journal article" date="2020" name="Biotechnol. Biofuels">
        <title>New insights from the biogas microbiome by comprehensive genome-resolved metagenomics of nearly 1600 species originating from multiple anaerobic digesters.</title>
        <authorList>
            <person name="Campanaro S."/>
            <person name="Treu L."/>
            <person name="Rodriguez-R L.M."/>
            <person name="Kovalovszki A."/>
            <person name="Ziels R.M."/>
            <person name="Maus I."/>
            <person name="Zhu X."/>
            <person name="Kougias P.G."/>
            <person name="Basile A."/>
            <person name="Luo G."/>
            <person name="Schluter A."/>
            <person name="Konstantinidis K.T."/>
            <person name="Angelidaki I."/>
        </authorList>
    </citation>
    <scope>NUCLEOTIDE SEQUENCE [LARGE SCALE GENOMIC DNA]</scope>
    <source>
        <strain evidence="1">AS27yjCOA_65</strain>
    </source>
</reference>
<sequence length="239" mass="25830">MKINLQNPTASYTPSSGEVSSATVTAASLARSAAANSNNFVARIRLDLDPRKKADGTEEQQLIRSVDRNQSPTMSNRKTMNITFNPSDTPEAVRGNTQSGINLMRLLGAVDYAAMAGKPFTLTREVKEDFKNSNLQIQFESDECIAPNMMDWDPVEDIQNDDLSTLALVLAAIASNRSKVDIMWTVNAKTNQHDIHEIAKPGSLKGAAAGVRVAASTVKEILSSIIPTSPNPDDVENGQ</sequence>